<feature type="domain" description="Oligopeptidase F N-terminal" evidence="8">
    <location>
        <begin position="124"/>
        <end position="192"/>
    </location>
</feature>
<evidence type="ECO:0000256" key="3">
    <source>
        <dbReference type="ARBA" id="ARBA00022801"/>
    </source>
</evidence>
<sequence>MASADIRQAELGALPEWNLSDLYPAMDSEAFRSDLARVETECRDFAEAYRGKLDSLARGENPSTVLGEAVKRYEAIEDLLGRLMSYAGLVYSGDTTDPVRAKFYGDTQERLTAASSDLLFFGLELNRVDDGVMDRAMAEGPLAHYRPWIEDLRKDKPYQLDDRIEQLFHEKSVTGRAAWNRLFDETIASLRFQVRGEELPIEPALNKLQDPDESVRREASDALAKTLKANLRTFTLITNTLAKDKEISDRWRGFEDVADSRHLANRVEREVVEALVSAVREAYPRLSHRYYALKARWFGKDRLDHWDRNAPLPKVEQRTIRWDEARETVLSAYSAFSPRMAEIAQRFFDERWIDAPTRPGKAPGAFAHPTVPSAHPYVLLNYQGKPRDVMTLAHELGHGVHQVLAAPNGALMAPTPLTLAETASVFGEMLTFRRLLDQTDDPAQRKAMLAAKVEDMINTVVRQIAFYSFERKVHVERRNGELTAEKLCDLWMSVQDESLGPAIRLGPGYETFWTYIPHFIHSPFYVYAYAFGDCLVNSLYGIYERSSEGFVDRYFALLSAGGTKHYSELLAPFGLDAKDPSFWQIGLSMIERLIGELEAMEKAA</sequence>
<evidence type="ECO:0000313" key="9">
    <source>
        <dbReference type="EMBL" id="QFU18012.1"/>
    </source>
</evidence>
<evidence type="ECO:0000256" key="5">
    <source>
        <dbReference type="ARBA" id="ARBA00023049"/>
    </source>
</evidence>
<dbReference type="Proteomes" id="UP000325614">
    <property type="component" value="Chromosome"/>
</dbReference>
<dbReference type="GO" id="GO:0006508">
    <property type="term" value="P:proteolysis"/>
    <property type="evidence" value="ECO:0007669"/>
    <property type="project" value="UniProtKB-KW"/>
</dbReference>
<evidence type="ECO:0000259" key="8">
    <source>
        <dbReference type="Pfam" id="PF08439"/>
    </source>
</evidence>
<dbReference type="EMBL" id="CP045423">
    <property type="protein sequence ID" value="QFU18012.1"/>
    <property type="molecule type" value="Genomic_DNA"/>
</dbReference>
<dbReference type="RefSeq" id="WP_152587643.1">
    <property type="nucleotide sequence ID" value="NZ_CP045423.1"/>
</dbReference>
<feature type="domain" description="Peptidase M3A/M3B catalytic" evidence="7">
    <location>
        <begin position="209"/>
        <end position="585"/>
    </location>
</feature>
<dbReference type="GO" id="GO:0006518">
    <property type="term" value="P:peptide metabolic process"/>
    <property type="evidence" value="ECO:0007669"/>
    <property type="project" value="TreeGrafter"/>
</dbReference>
<dbReference type="KEGG" id="mico:GDR74_03910"/>
<evidence type="ECO:0000256" key="6">
    <source>
        <dbReference type="RuleBase" id="RU003435"/>
    </source>
</evidence>
<evidence type="ECO:0000256" key="1">
    <source>
        <dbReference type="ARBA" id="ARBA00022670"/>
    </source>
</evidence>
<dbReference type="InterPro" id="IPR045090">
    <property type="entry name" value="Pept_M3A_M3B"/>
</dbReference>
<keyword evidence="4 6" id="KW-0862">Zinc</keyword>
<keyword evidence="3 6" id="KW-0378">Hydrolase</keyword>
<keyword evidence="5 6" id="KW-0482">Metalloprotease</keyword>
<dbReference type="NCBIfam" id="TIGR02290">
    <property type="entry name" value="M3_fam_3"/>
    <property type="match status" value="1"/>
</dbReference>
<dbReference type="InterPro" id="IPR042088">
    <property type="entry name" value="OligoPept_F_C"/>
</dbReference>
<dbReference type="Gene3D" id="1.20.140.70">
    <property type="entry name" value="Oligopeptidase f, N-terminal domain"/>
    <property type="match status" value="1"/>
</dbReference>
<keyword evidence="10" id="KW-1185">Reference proteome</keyword>
<dbReference type="InterPro" id="IPR001567">
    <property type="entry name" value="Pept_M3A_M3B_dom"/>
</dbReference>
<keyword evidence="1 6" id="KW-0645">Protease</keyword>
<dbReference type="SUPFAM" id="SSF55486">
    <property type="entry name" value="Metalloproteases ('zincins'), catalytic domain"/>
    <property type="match status" value="1"/>
</dbReference>
<organism evidence="9 10">
    <name type="scientific">Microvirga thermotolerans</name>
    <dbReference type="NCBI Taxonomy" id="2651334"/>
    <lineage>
        <taxon>Bacteria</taxon>
        <taxon>Pseudomonadati</taxon>
        <taxon>Pseudomonadota</taxon>
        <taxon>Alphaproteobacteria</taxon>
        <taxon>Hyphomicrobiales</taxon>
        <taxon>Methylobacteriaceae</taxon>
        <taxon>Microvirga</taxon>
    </lineage>
</organism>
<accession>A0A5P9JYS7</accession>
<comment type="similarity">
    <text evidence="6">Belongs to the peptidase M3 family.</text>
</comment>
<dbReference type="PANTHER" id="PTHR11804">
    <property type="entry name" value="PROTEASE M3 THIMET OLIGOPEPTIDASE-RELATED"/>
    <property type="match status" value="1"/>
</dbReference>
<dbReference type="AlphaFoldDB" id="A0A5P9JYS7"/>
<dbReference type="PANTHER" id="PTHR11804:SF5">
    <property type="entry name" value="OLIGOENDOPEPTIDASE F"/>
    <property type="match status" value="1"/>
</dbReference>
<evidence type="ECO:0000259" key="7">
    <source>
        <dbReference type="Pfam" id="PF01432"/>
    </source>
</evidence>
<dbReference type="GO" id="GO:0046872">
    <property type="term" value="F:metal ion binding"/>
    <property type="evidence" value="ECO:0007669"/>
    <property type="project" value="UniProtKB-UniRule"/>
</dbReference>
<evidence type="ECO:0000256" key="4">
    <source>
        <dbReference type="ARBA" id="ARBA00022833"/>
    </source>
</evidence>
<comment type="cofactor">
    <cofactor evidence="6">
        <name>Zn(2+)</name>
        <dbReference type="ChEBI" id="CHEBI:29105"/>
    </cofactor>
    <text evidence="6">Binds 1 zinc ion.</text>
</comment>
<dbReference type="InterPro" id="IPR013647">
    <property type="entry name" value="OligopepF_N_dom"/>
</dbReference>
<keyword evidence="2 6" id="KW-0479">Metal-binding</keyword>
<dbReference type="Pfam" id="PF01432">
    <property type="entry name" value="Peptidase_M3"/>
    <property type="match status" value="1"/>
</dbReference>
<name>A0A5P9JYS7_9HYPH</name>
<dbReference type="GO" id="GO:0004222">
    <property type="term" value="F:metalloendopeptidase activity"/>
    <property type="evidence" value="ECO:0007669"/>
    <property type="project" value="InterPro"/>
</dbReference>
<dbReference type="Gene3D" id="1.10.1370.20">
    <property type="entry name" value="Oligoendopeptidase f, C-terminal domain"/>
    <property type="match status" value="1"/>
</dbReference>
<dbReference type="Pfam" id="PF08439">
    <property type="entry name" value="Peptidase_M3_N"/>
    <property type="match status" value="1"/>
</dbReference>
<protein>
    <submittedName>
        <fullName evidence="9">M3 family oligoendopeptidase</fullName>
    </submittedName>
</protein>
<reference evidence="9 10" key="1">
    <citation type="submission" date="2019-10" db="EMBL/GenBank/DDBJ databases">
        <title>Isolation, Identification of Microvirga thermotolerans HR1, a novel thermophilic bacterium and Comparative Genomics of the genus Microvirga.</title>
        <authorList>
            <person name="Li J."/>
            <person name="Zhang W."/>
            <person name="Lin M."/>
            <person name="Wang J."/>
        </authorList>
    </citation>
    <scope>NUCLEOTIDE SEQUENCE [LARGE SCALE GENOMIC DNA]</scope>
    <source>
        <strain evidence="9 10">HR1</strain>
    </source>
</reference>
<evidence type="ECO:0000313" key="10">
    <source>
        <dbReference type="Proteomes" id="UP000325614"/>
    </source>
</evidence>
<dbReference type="InterPro" id="IPR011977">
    <property type="entry name" value="Pept_M3B_clade3"/>
</dbReference>
<proteinExistence type="inferred from homology"/>
<evidence type="ECO:0000256" key="2">
    <source>
        <dbReference type="ARBA" id="ARBA00022723"/>
    </source>
</evidence>
<gene>
    <name evidence="9" type="ORF">GDR74_03910</name>
</gene>
<dbReference type="CDD" id="cd09610">
    <property type="entry name" value="M3B_PepF"/>
    <property type="match status" value="1"/>
</dbReference>